<sequence length="57" mass="5861">MSPLPAPSPSLVPLVALPPEKAEGREPMGQLLSADDGERAANREGPRGPGGQCLNID</sequence>
<keyword evidence="3" id="KW-1185">Reference proteome</keyword>
<comment type="caution">
    <text evidence="2">The sequence shown here is derived from an EMBL/GenBank/DDBJ whole genome shotgun (WGS) entry which is preliminary data.</text>
</comment>
<gene>
    <name evidence="2" type="primary">NKD2_1</name>
    <name evidence="2" type="ORF">P7K49_004354</name>
</gene>
<feature type="non-terminal residue" evidence="2">
    <location>
        <position position="57"/>
    </location>
</feature>
<evidence type="ECO:0000313" key="2">
    <source>
        <dbReference type="EMBL" id="KAK2117468.1"/>
    </source>
</evidence>
<feature type="compositionally biased region" description="Pro residues" evidence="1">
    <location>
        <begin position="1"/>
        <end position="10"/>
    </location>
</feature>
<dbReference type="Proteomes" id="UP001266305">
    <property type="component" value="Unassembled WGS sequence"/>
</dbReference>
<protein>
    <submittedName>
        <fullName evidence="2">Protein naked cuticle 2</fullName>
    </submittedName>
</protein>
<proteinExistence type="predicted"/>
<evidence type="ECO:0000313" key="3">
    <source>
        <dbReference type="Proteomes" id="UP001266305"/>
    </source>
</evidence>
<organism evidence="2 3">
    <name type="scientific">Saguinus oedipus</name>
    <name type="common">Cotton-top tamarin</name>
    <name type="synonym">Oedipomidas oedipus</name>
    <dbReference type="NCBI Taxonomy" id="9490"/>
    <lineage>
        <taxon>Eukaryota</taxon>
        <taxon>Metazoa</taxon>
        <taxon>Chordata</taxon>
        <taxon>Craniata</taxon>
        <taxon>Vertebrata</taxon>
        <taxon>Euteleostomi</taxon>
        <taxon>Mammalia</taxon>
        <taxon>Eutheria</taxon>
        <taxon>Euarchontoglires</taxon>
        <taxon>Primates</taxon>
        <taxon>Haplorrhini</taxon>
        <taxon>Platyrrhini</taxon>
        <taxon>Cebidae</taxon>
        <taxon>Callitrichinae</taxon>
        <taxon>Saguinus</taxon>
    </lineage>
</organism>
<feature type="compositionally biased region" description="Basic and acidic residues" evidence="1">
    <location>
        <begin position="36"/>
        <end position="46"/>
    </location>
</feature>
<name>A0ABQ9W754_SAGOE</name>
<evidence type="ECO:0000256" key="1">
    <source>
        <dbReference type="SAM" id="MobiDB-lite"/>
    </source>
</evidence>
<reference evidence="2 3" key="1">
    <citation type="submission" date="2023-05" db="EMBL/GenBank/DDBJ databases">
        <title>B98-5 Cell Line De Novo Hybrid Assembly: An Optical Mapping Approach.</title>
        <authorList>
            <person name="Kananen K."/>
            <person name="Auerbach J.A."/>
            <person name="Kautto E."/>
            <person name="Blachly J.S."/>
        </authorList>
    </citation>
    <scope>NUCLEOTIDE SEQUENCE [LARGE SCALE GENOMIC DNA]</scope>
    <source>
        <strain evidence="2">B95-8</strain>
        <tissue evidence="2">Cell line</tissue>
    </source>
</reference>
<dbReference type="EMBL" id="JASSZA010000002">
    <property type="protein sequence ID" value="KAK2117468.1"/>
    <property type="molecule type" value="Genomic_DNA"/>
</dbReference>
<feature type="region of interest" description="Disordered" evidence="1">
    <location>
        <begin position="1"/>
        <end position="57"/>
    </location>
</feature>
<accession>A0ABQ9W754</accession>